<dbReference type="HAMAP" id="MF_00191">
    <property type="entry name" value="IspH"/>
    <property type="match status" value="1"/>
</dbReference>
<dbReference type="GO" id="GO:0016114">
    <property type="term" value="P:terpenoid biosynthetic process"/>
    <property type="evidence" value="ECO:0007669"/>
    <property type="project" value="UniProtKB-UniRule"/>
</dbReference>
<keyword evidence="7" id="KW-1185">Reference proteome</keyword>
<feature type="active site" description="Proton donor" evidence="5">
    <location>
        <position position="127"/>
    </location>
</feature>
<name>S7UL96_9BACT</name>
<organism evidence="6 7">
    <name type="scientific">Alkalidesulfovibrio alkalitolerans DSM 16529</name>
    <dbReference type="NCBI Taxonomy" id="1121439"/>
    <lineage>
        <taxon>Bacteria</taxon>
        <taxon>Pseudomonadati</taxon>
        <taxon>Thermodesulfobacteriota</taxon>
        <taxon>Desulfovibrionia</taxon>
        <taxon>Desulfovibrionales</taxon>
        <taxon>Desulfovibrionaceae</taxon>
        <taxon>Alkalidesulfovibrio</taxon>
    </lineage>
</organism>
<comment type="function">
    <text evidence="5">Catalyzes the conversion of 1-hydroxy-2-methyl-2-(E)-butenyl 4-diphosphate (HMBPP) into a mixture of isopentenyl diphosphate (IPP) and dimethylallyl diphosphate (DMAPP). Acts in the terminal step of the DOXP/MEP pathway for isoprenoid precursor biosynthesis.</text>
</comment>
<evidence type="ECO:0000256" key="4">
    <source>
        <dbReference type="ARBA" id="ARBA00023014"/>
    </source>
</evidence>
<keyword evidence="3 5" id="KW-0408">Iron</keyword>
<comment type="pathway">
    <text evidence="5">Isoprenoid biosynthesis; dimethylallyl diphosphate biosynthesis; dimethylallyl diphosphate from (2E)-4-hydroxy-3-methylbutenyl diphosphate: step 1/1.</text>
</comment>
<feature type="binding site" evidence="5">
    <location>
        <position position="97"/>
    </location>
    <ligand>
        <name>[4Fe-4S] cluster</name>
        <dbReference type="ChEBI" id="CHEBI:49883"/>
    </ligand>
</feature>
<dbReference type="EMBL" id="ATHI01000007">
    <property type="protein sequence ID" value="EPR34634.1"/>
    <property type="molecule type" value="Genomic_DNA"/>
</dbReference>
<feature type="binding site" evidence="5">
    <location>
        <position position="125"/>
    </location>
    <ligand>
        <name>(2E)-4-hydroxy-3-methylbut-2-enyl diphosphate</name>
        <dbReference type="ChEBI" id="CHEBI:128753"/>
    </ligand>
</feature>
<dbReference type="STRING" id="1121439.dsat_2676"/>
<evidence type="ECO:0000256" key="5">
    <source>
        <dbReference type="HAMAP-Rule" id="MF_00191"/>
    </source>
</evidence>
<reference evidence="6 7" key="1">
    <citation type="journal article" date="2013" name="Genome Announc.">
        <title>Draft genome sequences for three mercury-methylating, sulfate-reducing bacteria.</title>
        <authorList>
            <person name="Brown S.D."/>
            <person name="Hurt R.A.Jr."/>
            <person name="Gilmour C.C."/>
            <person name="Elias D.A."/>
        </authorList>
    </citation>
    <scope>NUCLEOTIDE SEQUENCE [LARGE SCALE GENOMIC DNA]</scope>
    <source>
        <strain evidence="6 7">DSM 16529</strain>
    </source>
</reference>
<feature type="binding site" evidence="5">
    <location>
        <position position="75"/>
    </location>
    <ligand>
        <name>dimethylallyl diphosphate</name>
        <dbReference type="ChEBI" id="CHEBI:57623"/>
    </ligand>
</feature>
<comment type="catalytic activity">
    <reaction evidence="5">
        <text>isopentenyl diphosphate + 2 oxidized [2Fe-2S]-[ferredoxin] + H2O = (2E)-4-hydroxy-3-methylbut-2-enyl diphosphate + 2 reduced [2Fe-2S]-[ferredoxin] + 2 H(+)</text>
        <dbReference type="Rhea" id="RHEA:24488"/>
        <dbReference type="Rhea" id="RHEA-COMP:10000"/>
        <dbReference type="Rhea" id="RHEA-COMP:10001"/>
        <dbReference type="ChEBI" id="CHEBI:15377"/>
        <dbReference type="ChEBI" id="CHEBI:15378"/>
        <dbReference type="ChEBI" id="CHEBI:33737"/>
        <dbReference type="ChEBI" id="CHEBI:33738"/>
        <dbReference type="ChEBI" id="CHEBI:128753"/>
        <dbReference type="ChEBI" id="CHEBI:128769"/>
        <dbReference type="EC" id="1.17.7.4"/>
    </reaction>
</comment>
<dbReference type="Gene3D" id="3.40.1010.20">
    <property type="entry name" value="4-hydroxy-3-methylbut-2-enyl diphosphate reductase, catalytic domain"/>
    <property type="match status" value="2"/>
</dbReference>
<feature type="binding site" evidence="5">
    <location>
        <position position="75"/>
    </location>
    <ligand>
        <name>isopentenyl diphosphate</name>
        <dbReference type="ChEBI" id="CHEBI:128769"/>
    </ligand>
</feature>
<keyword evidence="5" id="KW-0414">Isoprene biosynthesis</keyword>
<dbReference type="Pfam" id="PF02401">
    <property type="entry name" value="LYTB"/>
    <property type="match status" value="1"/>
</dbReference>
<keyword evidence="5" id="KW-0560">Oxidoreductase</keyword>
<comment type="cofactor">
    <cofactor evidence="5">
        <name>[4Fe-4S] cluster</name>
        <dbReference type="ChEBI" id="CHEBI:49883"/>
    </cofactor>
    <text evidence="5">Binds 1 [4Fe-4S] cluster per subunit.</text>
</comment>
<dbReference type="GO" id="GO:0046872">
    <property type="term" value="F:metal ion binding"/>
    <property type="evidence" value="ECO:0007669"/>
    <property type="project" value="UniProtKB-KW"/>
</dbReference>
<evidence type="ECO:0000313" key="7">
    <source>
        <dbReference type="Proteomes" id="UP000014975"/>
    </source>
</evidence>
<dbReference type="Proteomes" id="UP000014975">
    <property type="component" value="Unassembled WGS sequence"/>
</dbReference>
<feature type="binding site" evidence="5">
    <location>
        <position position="125"/>
    </location>
    <ligand>
        <name>isopentenyl diphosphate</name>
        <dbReference type="ChEBI" id="CHEBI:128769"/>
    </ligand>
</feature>
<evidence type="ECO:0000256" key="2">
    <source>
        <dbReference type="ARBA" id="ARBA00022723"/>
    </source>
</evidence>
<dbReference type="AlphaFoldDB" id="S7UL96"/>
<evidence type="ECO:0000256" key="3">
    <source>
        <dbReference type="ARBA" id="ARBA00023004"/>
    </source>
</evidence>
<comment type="caution">
    <text evidence="5">Lacks conserved residue(s) required for the propagation of feature annotation.</text>
</comment>
<keyword evidence="1 5" id="KW-0004">4Fe-4S</keyword>
<protein>
    <recommendedName>
        <fullName evidence="5">4-hydroxy-3-methylbut-2-enyl diphosphate reductase</fullName>
        <shortName evidence="5">HMBPP reductase</shortName>
        <ecNumber evidence="5">1.17.7.4</ecNumber>
    </recommendedName>
</protein>
<feature type="binding site" evidence="5">
    <location>
        <position position="194"/>
    </location>
    <ligand>
        <name>[4Fe-4S] cluster</name>
        <dbReference type="ChEBI" id="CHEBI:49883"/>
    </ligand>
</feature>
<dbReference type="GO" id="GO:0051539">
    <property type="term" value="F:4 iron, 4 sulfur cluster binding"/>
    <property type="evidence" value="ECO:0007669"/>
    <property type="project" value="UniProtKB-UniRule"/>
</dbReference>
<keyword evidence="4 5" id="KW-0411">Iron-sulfur</keyword>
<dbReference type="InterPro" id="IPR003451">
    <property type="entry name" value="LytB/IspH"/>
</dbReference>
<dbReference type="UniPathway" id="UPA00059">
    <property type="reaction ID" value="UER00105"/>
</dbReference>
<gene>
    <name evidence="5" type="primary">ispH</name>
    <name evidence="6" type="ORF">dsat_2676</name>
</gene>
<keyword evidence="2 5" id="KW-0479">Metal-binding</keyword>
<dbReference type="UniPathway" id="UPA00056">
    <property type="reaction ID" value="UER00097"/>
</dbReference>
<feature type="binding site" evidence="5">
    <location>
        <position position="266"/>
    </location>
    <ligand>
        <name>isopentenyl diphosphate</name>
        <dbReference type="ChEBI" id="CHEBI:128769"/>
    </ligand>
</feature>
<dbReference type="RefSeq" id="WP_020886561.1">
    <property type="nucleotide sequence ID" value="NZ_ATHI01000007.1"/>
</dbReference>
<sequence length="282" mass="30931">MNVLRAETAGFCMGVDLALRKLDTLIEENTGAPVLTFGPIIHNPQVLAEYDLLGVRVADLPRDIPQGSRVVIRAHGIPRDLEMELDARQAEIHDATCPRVKKAQILIKRMASEDRIVLLYGEAEHPEVKGLVSYASAGAFVFDSPEELAEFPFKPGEKYCLAAQTTQDKVMFQDMAQKLLSKTDIDAVILETICDATRDRQKEALAMAREVEFMIVVGGRDSGNTRRLAKVVADEGVPCVHVETASELPLERLRGLSSVGLTAGASTPKKLIDEVQKVLENL</sequence>
<feature type="binding site" evidence="5">
    <location>
        <position position="266"/>
    </location>
    <ligand>
        <name>dimethylallyl diphosphate</name>
        <dbReference type="ChEBI" id="CHEBI:57623"/>
    </ligand>
</feature>
<proteinExistence type="inferred from homology"/>
<dbReference type="OrthoDB" id="9804068at2"/>
<comment type="similarity">
    <text evidence="5">Belongs to the IspH family.</text>
</comment>
<dbReference type="GO" id="GO:0019288">
    <property type="term" value="P:isopentenyl diphosphate biosynthetic process, methylerythritol 4-phosphate pathway"/>
    <property type="evidence" value="ECO:0007669"/>
    <property type="project" value="UniProtKB-UniRule"/>
</dbReference>
<dbReference type="PANTHER" id="PTHR30426:SF0">
    <property type="entry name" value="4-HYDROXY-3-METHYLBUT-2-ENYL DIPHOSPHATE REDUCTASE"/>
    <property type="match status" value="1"/>
</dbReference>
<feature type="binding site" evidence="5">
    <location>
        <position position="12"/>
    </location>
    <ligand>
        <name>[4Fe-4S] cluster</name>
        <dbReference type="ChEBI" id="CHEBI:49883"/>
    </ligand>
</feature>
<comment type="pathway">
    <text evidence="5">Isoprenoid biosynthesis; isopentenyl diphosphate biosynthesis via DXP pathway; isopentenyl diphosphate from 1-deoxy-D-xylulose 5-phosphate: step 6/6.</text>
</comment>
<dbReference type="NCBIfam" id="TIGR00216">
    <property type="entry name" value="ispH_lytB"/>
    <property type="match status" value="1"/>
</dbReference>
<dbReference type="eggNOG" id="COG0761">
    <property type="taxonomic scope" value="Bacteria"/>
</dbReference>
<dbReference type="PANTHER" id="PTHR30426">
    <property type="entry name" value="4-HYDROXY-3-METHYLBUT-2-ENYL DIPHOSPHATE REDUCTASE"/>
    <property type="match status" value="1"/>
</dbReference>
<feature type="binding site" evidence="5">
    <location>
        <position position="266"/>
    </location>
    <ligand>
        <name>(2E)-4-hydroxy-3-methylbut-2-enyl diphosphate</name>
        <dbReference type="ChEBI" id="CHEBI:128753"/>
    </ligand>
</feature>
<feature type="binding site" evidence="5">
    <location>
        <position position="75"/>
    </location>
    <ligand>
        <name>(2E)-4-hydroxy-3-methylbut-2-enyl diphosphate</name>
        <dbReference type="ChEBI" id="CHEBI:128753"/>
    </ligand>
</feature>
<feature type="binding site" evidence="5">
    <location>
        <position position="224"/>
    </location>
    <ligand>
        <name>isopentenyl diphosphate</name>
        <dbReference type="ChEBI" id="CHEBI:128769"/>
    </ligand>
</feature>
<feature type="binding site" evidence="5">
    <location>
        <position position="224"/>
    </location>
    <ligand>
        <name>(2E)-4-hydroxy-3-methylbut-2-enyl diphosphate</name>
        <dbReference type="ChEBI" id="CHEBI:128753"/>
    </ligand>
</feature>
<feature type="binding site" evidence="5">
    <location>
        <position position="42"/>
    </location>
    <ligand>
        <name>isopentenyl diphosphate</name>
        <dbReference type="ChEBI" id="CHEBI:128769"/>
    </ligand>
</feature>
<evidence type="ECO:0000313" key="6">
    <source>
        <dbReference type="EMBL" id="EPR34634.1"/>
    </source>
</evidence>
<comment type="caution">
    <text evidence="6">The sequence shown here is derived from an EMBL/GenBank/DDBJ whole genome shotgun (WGS) entry which is preliminary data.</text>
</comment>
<dbReference type="GO" id="GO:0050992">
    <property type="term" value="P:dimethylallyl diphosphate biosynthetic process"/>
    <property type="evidence" value="ECO:0007669"/>
    <property type="project" value="UniProtKB-UniRule"/>
</dbReference>
<dbReference type="GO" id="GO:0051745">
    <property type="term" value="F:4-hydroxy-3-methylbut-2-enyl diphosphate reductase activity"/>
    <property type="evidence" value="ECO:0007669"/>
    <property type="project" value="UniProtKB-UniRule"/>
</dbReference>
<dbReference type="PATRIC" id="fig|1121439.3.peg.1080"/>
<feature type="binding site" evidence="5">
    <location>
        <position position="42"/>
    </location>
    <ligand>
        <name>(2E)-4-hydroxy-3-methylbut-2-enyl diphosphate</name>
        <dbReference type="ChEBI" id="CHEBI:128753"/>
    </ligand>
</feature>
<feature type="binding site" evidence="5">
    <location>
        <position position="222"/>
    </location>
    <ligand>
        <name>dimethylallyl diphosphate</name>
        <dbReference type="ChEBI" id="CHEBI:57623"/>
    </ligand>
</feature>
<dbReference type="Gene3D" id="3.40.50.11270">
    <property type="match status" value="1"/>
</dbReference>
<evidence type="ECO:0000256" key="1">
    <source>
        <dbReference type="ARBA" id="ARBA00022485"/>
    </source>
</evidence>
<feature type="binding site" evidence="5">
    <location>
        <position position="125"/>
    </location>
    <ligand>
        <name>dimethylallyl diphosphate</name>
        <dbReference type="ChEBI" id="CHEBI:57623"/>
    </ligand>
</feature>
<accession>S7UL96</accession>
<comment type="catalytic activity">
    <reaction evidence="5">
        <text>dimethylallyl diphosphate + 2 oxidized [2Fe-2S]-[ferredoxin] + H2O = (2E)-4-hydroxy-3-methylbut-2-enyl diphosphate + 2 reduced [2Fe-2S]-[ferredoxin] + 2 H(+)</text>
        <dbReference type="Rhea" id="RHEA:24825"/>
        <dbReference type="Rhea" id="RHEA-COMP:10000"/>
        <dbReference type="Rhea" id="RHEA-COMP:10001"/>
        <dbReference type="ChEBI" id="CHEBI:15377"/>
        <dbReference type="ChEBI" id="CHEBI:15378"/>
        <dbReference type="ChEBI" id="CHEBI:33737"/>
        <dbReference type="ChEBI" id="CHEBI:33738"/>
        <dbReference type="ChEBI" id="CHEBI:57623"/>
        <dbReference type="ChEBI" id="CHEBI:128753"/>
        <dbReference type="EC" id="1.17.7.4"/>
    </reaction>
</comment>
<feature type="binding site" evidence="5">
    <location>
        <position position="222"/>
    </location>
    <ligand>
        <name>(2E)-4-hydroxy-3-methylbut-2-enyl diphosphate</name>
        <dbReference type="ChEBI" id="CHEBI:128753"/>
    </ligand>
</feature>
<feature type="binding site" evidence="5">
    <location>
        <position position="224"/>
    </location>
    <ligand>
        <name>dimethylallyl diphosphate</name>
        <dbReference type="ChEBI" id="CHEBI:57623"/>
    </ligand>
</feature>
<feature type="binding site" evidence="5">
    <location>
        <position position="222"/>
    </location>
    <ligand>
        <name>isopentenyl diphosphate</name>
        <dbReference type="ChEBI" id="CHEBI:128769"/>
    </ligand>
</feature>
<feature type="binding site" evidence="5">
    <location>
        <position position="42"/>
    </location>
    <ligand>
        <name>dimethylallyl diphosphate</name>
        <dbReference type="ChEBI" id="CHEBI:57623"/>
    </ligand>
</feature>
<feature type="binding site" evidence="5">
    <location>
        <position position="165"/>
    </location>
    <ligand>
        <name>(2E)-4-hydroxy-3-methylbut-2-enyl diphosphate</name>
        <dbReference type="ChEBI" id="CHEBI:128753"/>
    </ligand>
</feature>
<dbReference type="CDD" id="cd13944">
    <property type="entry name" value="lytB_ispH"/>
    <property type="match status" value="1"/>
</dbReference>
<dbReference type="EC" id="1.17.7.4" evidence="5"/>